<dbReference type="OrthoDB" id="1719357at2759"/>
<reference evidence="23" key="1">
    <citation type="submission" date="2023-01" db="EMBL/GenBank/DDBJ databases">
        <title>Genome assembly of the deep-sea coral Lophelia pertusa.</title>
        <authorList>
            <person name="Herrera S."/>
            <person name="Cordes E."/>
        </authorList>
    </citation>
    <scope>NUCLEOTIDE SEQUENCE</scope>
    <source>
        <strain evidence="23">USNM1676648</strain>
        <tissue evidence="23">Polyp</tissue>
    </source>
</reference>
<feature type="domain" description="V-SNARE coiled-coil homology" evidence="22">
    <location>
        <begin position="131"/>
        <end position="191"/>
    </location>
</feature>
<evidence type="ECO:0000256" key="1">
    <source>
        <dbReference type="ARBA" id="ARBA00004163"/>
    </source>
</evidence>
<protein>
    <recommendedName>
        <fullName evidence="17">Vesicle-trafficking protein SEC22b</fullName>
    </recommendedName>
    <alternativeName>
        <fullName evidence="18">SEC22 vesicle-trafficking protein homolog B</fullName>
    </alternativeName>
</protein>
<keyword evidence="13 20" id="KW-0472">Membrane</keyword>
<proteinExistence type="inferred from homology"/>
<evidence type="ECO:0000256" key="9">
    <source>
        <dbReference type="ARBA" id="ARBA00022927"/>
    </source>
</evidence>
<dbReference type="PRINTS" id="PR00219">
    <property type="entry name" value="SYNAPTOBREVN"/>
</dbReference>
<accession>A0A9W9YUN5</accession>
<keyword evidence="24" id="KW-1185">Reference proteome</keyword>
<evidence type="ECO:0000259" key="21">
    <source>
        <dbReference type="PROSITE" id="PS50859"/>
    </source>
</evidence>
<comment type="caution">
    <text evidence="23">The sequence shown here is derived from an EMBL/GenBank/DDBJ whole genome shotgun (WGS) entry which is preliminary data.</text>
</comment>
<evidence type="ECO:0000256" key="5">
    <source>
        <dbReference type="ARBA" id="ARBA00022448"/>
    </source>
</evidence>
<evidence type="ECO:0000256" key="16">
    <source>
        <dbReference type="ARBA" id="ARBA00024188"/>
    </source>
</evidence>
<evidence type="ECO:0000256" key="14">
    <source>
        <dbReference type="ARBA" id="ARBA00024173"/>
    </source>
</evidence>
<keyword evidence="10 20" id="KW-1133">Transmembrane helix</keyword>
<name>A0A9W9YUN5_9CNID</name>
<dbReference type="InterPro" id="IPR011012">
    <property type="entry name" value="Longin-like_dom_sf"/>
</dbReference>
<dbReference type="GO" id="GO:0005484">
    <property type="term" value="F:SNAP receptor activity"/>
    <property type="evidence" value="ECO:0007669"/>
    <property type="project" value="InterPro"/>
</dbReference>
<gene>
    <name evidence="23" type="primary">SEC22B</name>
    <name evidence="23" type="ORF">OS493_037257</name>
</gene>
<sequence>MVVMTMIGRVIDGLPLAASMQSDQDTTKDYQAQAKMLFRKLTDHSPARSSIETGTMMFHYIIENGVCFLTLTEKTFSKRAAFSFLEELSSEFHREFGHKIATATRPYSFIEFDTYIQKARKNYQDSRTRRNLNRLNDELHDVQRIMVQNIDDVLQRGEQISVLDDKAGNLRFQSEKYKKDATYLNLRSSYAKYAAVGTIFVVLMIYVRFWWF</sequence>
<keyword evidence="11" id="KW-0333">Golgi apparatus</keyword>
<dbReference type="InterPro" id="IPR010908">
    <property type="entry name" value="Longin_dom"/>
</dbReference>
<feature type="transmembrane region" description="Helical" evidence="20">
    <location>
        <begin position="193"/>
        <end position="211"/>
    </location>
</feature>
<keyword evidence="8" id="KW-0931">ER-Golgi transport</keyword>
<dbReference type="Pfam" id="PF13774">
    <property type="entry name" value="Longin"/>
    <property type="match status" value="1"/>
</dbReference>
<dbReference type="SUPFAM" id="SSF64356">
    <property type="entry name" value="SNARE-like"/>
    <property type="match status" value="1"/>
</dbReference>
<evidence type="ECO:0000256" key="11">
    <source>
        <dbReference type="ARBA" id="ARBA00023034"/>
    </source>
</evidence>
<dbReference type="GO" id="GO:0005794">
    <property type="term" value="C:Golgi apparatus"/>
    <property type="evidence" value="ECO:0007669"/>
    <property type="project" value="UniProtKB-SubCell"/>
</dbReference>
<dbReference type="SMART" id="SM01270">
    <property type="entry name" value="Longin"/>
    <property type="match status" value="1"/>
</dbReference>
<dbReference type="CDD" id="cd14824">
    <property type="entry name" value="Longin"/>
    <property type="match status" value="1"/>
</dbReference>
<dbReference type="Gene3D" id="1.20.5.110">
    <property type="match status" value="1"/>
</dbReference>
<dbReference type="PROSITE" id="PS50859">
    <property type="entry name" value="LONGIN"/>
    <property type="match status" value="1"/>
</dbReference>
<dbReference type="Gene3D" id="3.30.450.50">
    <property type="entry name" value="Longin domain"/>
    <property type="match status" value="1"/>
</dbReference>
<dbReference type="GO" id="GO:0015031">
    <property type="term" value="P:protein transport"/>
    <property type="evidence" value="ECO:0007669"/>
    <property type="project" value="UniProtKB-KW"/>
</dbReference>
<comment type="subcellular location">
    <subcellularLocation>
        <location evidence="1">Endoplasmic reticulum membrane</location>
        <topology evidence="1">Single-pass type IV membrane protein</topology>
    </subcellularLocation>
    <subcellularLocation>
        <location evidence="15">Endoplasmic reticulum-Golgi intermediate compartment membrane</location>
    </subcellularLocation>
    <subcellularLocation>
        <location evidence="16">Golgi apparatus</location>
        <location evidence="16">cis-Golgi network membrane</location>
    </subcellularLocation>
    <subcellularLocation>
        <location evidence="2">Golgi apparatus</location>
        <location evidence="2">trans-Golgi network membrane</location>
    </subcellularLocation>
    <subcellularLocation>
        <location evidence="3">Melanosome</location>
    </subcellularLocation>
</comment>
<keyword evidence="5" id="KW-0813">Transport</keyword>
<dbReference type="InterPro" id="IPR042855">
    <property type="entry name" value="V_SNARE_CC"/>
</dbReference>
<evidence type="ECO:0000256" key="20">
    <source>
        <dbReference type="SAM" id="Phobius"/>
    </source>
</evidence>
<evidence type="ECO:0000256" key="6">
    <source>
        <dbReference type="ARBA" id="ARBA00022692"/>
    </source>
</evidence>
<evidence type="ECO:0000256" key="17">
    <source>
        <dbReference type="ARBA" id="ARBA00024248"/>
    </source>
</evidence>
<dbReference type="CDD" id="cd15866">
    <property type="entry name" value="R-SNARE_SEC22"/>
    <property type="match status" value="1"/>
</dbReference>
<keyword evidence="12 19" id="KW-0175">Coiled coil</keyword>
<keyword evidence="9" id="KW-0653">Protein transport</keyword>
<dbReference type="InterPro" id="IPR044565">
    <property type="entry name" value="Sec22"/>
</dbReference>
<evidence type="ECO:0000313" key="24">
    <source>
        <dbReference type="Proteomes" id="UP001163046"/>
    </source>
</evidence>
<dbReference type="Proteomes" id="UP001163046">
    <property type="component" value="Unassembled WGS sequence"/>
</dbReference>
<evidence type="ECO:0000256" key="18">
    <source>
        <dbReference type="ARBA" id="ARBA00033315"/>
    </source>
</evidence>
<evidence type="ECO:0000256" key="15">
    <source>
        <dbReference type="ARBA" id="ARBA00024187"/>
    </source>
</evidence>
<dbReference type="GO" id="GO:0005789">
    <property type="term" value="C:endoplasmic reticulum membrane"/>
    <property type="evidence" value="ECO:0007669"/>
    <property type="project" value="UniProtKB-SubCell"/>
</dbReference>
<evidence type="ECO:0000256" key="2">
    <source>
        <dbReference type="ARBA" id="ARBA00004198"/>
    </source>
</evidence>
<feature type="domain" description="Longin" evidence="21">
    <location>
        <begin position="6"/>
        <end position="116"/>
    </location>
</feature>
<keyword evidence="7" id="KW-0256">Endoplasmic reticulum</keyword>
<comment type="function">
    <text evidence="14">SNARE involved in targeting and fusion of ER-derived transport vesicles with the Golgi complex as well as Golgi-derived retrograde transport vesicles with the ER.</text>
</comment>
<organism evidence="23 24">
    <name type="scientific">Desmophyllum pertusum</name>
    <dbReference type="NCBI Taxonomy" id="174260"/>
    <lineage>
        <taxon>Eukaryota</taxon>
        <taxon>Metazoa</taxon>
        <taxon>Cnidaria</taxon>
        <taxon>Anthozoa</taxon>
        <taxon>Hexacorallia</taxon>
        <taxon>Scleractinia</taxon>
        <taxon>Caryophylliina</taxon>
        <taxon>Caryophylliidae</taxon>
        <taxon>Desmophyllum</taxon>
    </lineage>
</organism>
<evidence type="ECO:0000259" key="22">
    <source>
        <dbReference type="PROSITE" id="PS50892"/>
    </source>
</evidence>
<dbReference type="EMBL" id="MU826894">
    <property type="protein sequence ID" value="KAJ7369670.1"/>
    <property type="molecule type" value="Genomic_DNA"/>
</dbReference>
<keyword evidence="6 20" id="KW-0812">Transmembrane</keyword>
<evidence type="ECO:0000256" key="7">
    <source>
        <dbReference type="ARBA" id="ARBA00022824"/>
    </source>
</evidence>
<evidence type="ECO:0000256" key="13">
    <source>
        <dbReference type="ARBA" id="ARBA00023136"/>
    </source>
</evidence>
<evidence type="ECO:0000256" key="4">
    <source>
        <dbReference type="ARBA" id="ARBA00008025"/>
    </source>
</evidence>
<evidence type="ECO:0000256" key="3">
    <source>
        <dbReference type="ARBA" id="ARBA00004223"/>
    </source>
</evidence>
<dbReference type="GO" id="GO:0033116">
    <property type="term" value="C:endoplasmic reticulum-Golgi intermediate compartment membrane"/>
    <property type="evidence" value="ECO:0007669"/>
    <property type="project" value="UniProtKB-SubCell"/>
</dbReference>
<evidence type="ECO:0000256" key="10">
    <source>
        <dbReference type="ARBA" id="ARBA00022989"/>
    </source>
</evidence>
<dbReference type="PANTHER" id="PTHR45837">
    <property type="entry name" value="VESICLE-TRAFFICKING PROTEIN SEC22B"/>
    <property type="match status" value="1"/>
</dbReference>
<dbReference type="GO" id="GO:0006890">
    <property type="term" value="P:retrograde vesicle-mediated transport, Golgi to endoplasmic reticulum"/>
    <property type="evidence" value="ECO:0007669"/>
    <property type="project" value="InterPro"/>
</dbReference>
<dbReference type="AlphaFoldDB" id="A0A9W9YUN5"/>
<evidence type="ECO:0000256" key="19">
    <source>
        <dbReference type="PROSITE-ProRule" id="PRU00290"/>
    </source>
</evidence>
<evidence type="ECO:0000256" key="8">
    <source>
        <dbReference type="ARBA" id="ARBA00022892"/>
    </source>
</evidence>
<evidence type="ECO:0000256" key="12">
    <source>
        <dbReference type="ARBA" id="ARBA00023054"/>
    </source>
</evidence>
<comment type="similarity">
    <text evidence="4">Belongs to the synaptobrevin family.</text>
</comment>
<dbReference type="GO" id="GO:0006888">
    <property type="term" value="P:endoplasmic reticulum to Golgi vesicle-mediated transport"/>
    <property type="evidence" value="ECO:0007669"/>
    <property type="project" value="InterPro"/>
</dbReference>
<dbReference type="Pfam" id="PF00957">
    <property type="entry name" value="Synaptobrevin"/>
    <property type="match status" value="1"/>
</dbReference>
<dbReference type="InterPro" id="IPR001388">
    <property type="entry name" value="Synaptobrevin-like"/>
</dbReference>
<dbReference type="PROSITE" id="PS50892">
    <property type="entry name" value="V_SNARE"/>
    <property type="match status" value="1"/>
</dbReference>
<dbReference type="SUPFAM" id="SSF58038">
    <property type="entry name" value="SNARE fusion complex"/>
    <property type="match status" value="1"/>
</dbReference>
<evidence type="ECO:0000313" key="23">
    <source>
        <dbReference type="EMBL" id="KAJ7369670.1"/>
    </source>
</evidence>